<feature type="binding site" evidence="4">
    <location>
        <position position="686"/>
    </location>
    <ligand>
        <name>Zn(2+)</name>
        <dbReference type="ChEBI" id="CHEBI:29105"/>
    </ligand>
</feature>
<feature type="binding site" evidence="4">
    <location>
        <position position="689"/>
    </location>
    <ligand>
        <name>Zn(2+)</name>
        <dbReference type="ChEBI" id="CHEBI:29105"/>
    </ligand>
</feature>
<dbReference type="PROSITE" id="PS50305">
    <property type="entry name" value="SIRTUIN"/>
    <property type="match status" value="1"/>
</dbReference>
<comment type="catalytic activity">
    <reaction evidence="3">
        <text>2 GTP = 3',3'-c-di-GMP + 2 diphosphate</text>
        <dbReference type="Rhea" id="RHEA:24898"/>
        <dbReference type="ChEBI" id="CHEBI:33019"/>
        <dbReference type="ChEBI" id="CHEBI:37565"/>
        <dbReference type="ChEBI" id="CHEBI:58805"/>
        <dbReference type="EC" id="2.7.7.65"/>
    </reaction>
</comment>
<evidence type="ECO:0000259" key="7">
    <source>
        <dbReference type="PROSITE" id="PS50887"/>
    </source>
</evidence>
<dbReference type="FunFam" id="3.30.70.270:FF:000001">
    <property type="entry name" value="Diguanylate cyclase domain protein"/>
    <property type="match status" value="1"/>
</dbReference>
<protein>
    <submittedName>
        <fullName evidence="8">Diguanylate cyclase (GGDEF)-like protein</fullName>
    </submittedName>
</protein>
<evidence type="ECO:0000313" key="9">
    <source>
        <dbReference type="Proteomes" id="UP000561045"/>
    </source>
</evidence>
<dbReference type="AlphaFoldDB" id="A0A840BJW8"/>
<dbReference type="GO" id="GO:0052621">
    <property type="term" value="F:diguanylate cyclase activity"/>
    <property type="evidence" value="ECO:0007669"/>
    <property type="project" value="UniProtKB-EC"/>
</dbReference>
<dbReference type="InterPro" id="IPR000160">
    <property type="entry name" value="GGDEF_dom"/>
</dbReference>
<keyword evidence="2" id="KW-0520">NAD</keyword>
<keyword evidence="4" id="KW-0862">Zinc</keyword>
<dbReference type="Proteomes" id="UP000561045">
    <property type="component" value="Unassembled WGS sequence"/>
</dbReference>
<dbReference type="SUPFAM" id="SSF52467">
    <property type="entry name" value="DHS-like NAD/FAD-binding domain"/>
    <property type="match status" value="1"/>
</dbReference>
<evidence type="ECO:0000256" key="3">
    <source>
        <dbReference type="ARBA" id="ARBA00034247"/>
    </source>
</evidence>
<dbReference type="GO" id="GO:0070403">
    <property type="term" value="F:NAD+ binding"/>
    <property type="evidence" value="ECO:0007669"/>
    <property type="project" value="InterPro"/>
</dbReference>
<sequence>MTVTPPANDNTHTPIGTPDQQAFAPHIEHLLTTGQFVEVESCLQRWRAEPSGSQTAKDSASMAFLQSMLDLALGRLRRAYDAAGLAVEAAREARDLATEISALAAQALAGARMGRPVESVELALLASELAARFDPGVWTLRAEIALANAYLWNANTAMARRTLARLTAHEAPFAATEMPGELSELNVWIDYCEWVNAGRASHPGAMSIDGFRHSADTESPPQARGACVFPGQQVSLALMNCFARALHAAGDAAKASAHDPLPDALSAMGSARIEGLGQILAGLIGIERALLARKTEAISLHLSNACIAATNMESEALGVLARRAALSALLALNARESAIEVMLELSQLEHQRLSRDLGDRRRFTTDQIEARANADANRELRANRLELEKLAYEDALTGVANKRRFADRIEEWRAQGRDAGEPLSVALIDLDRFKQINDQFLHEVGDLVLKQVGAVLRANVRERDLAARIGGDEFAILLRGTTDDVARLICDRIEADVKSFDWAGVKSGLRVSLSIGVAEVQRDDTVASFLARADEDMYRRKRARKHLYGVYRDRDEEAVSPIQVERVVRHLQRAKTVTVLVGSGYALSQNGLASGENFAAWRAADRQRFADASALRTQPTSFLAYWKRLREELEKQPVPALFNEVATLYRALPSPTLITERTDEWLQRAGIPAPIEMFGSLFKDACGHCAAPLGAEADVCPQCRAHSPLRRPAITLLNEGLEFGAFYEAELRAKRADLVLVLESDLTLSPTRSLIEKARVRGATIVMLGSGPQSSMDLVDECVLGGSLHVVRRLIERLAQKADPVSSDVQLSPDGAAAHAFLAGCGKDHAGRTLQRMIEMSDVDYAVAPDLAGWQFPLPRKGRNCPLGPAPTPEDFAIFAQDAAVIDAMRRSFARTLAVLGLEWVEGEVCKAGNWEHRFDWWANRSGDHDYRISRMIESLSLVGLKAEASAVVRFMEQELPNHRYVDATVALWHWKNAAMAEGA</sequence>
<feature type="domain" description="Deacetylase sirtuin-type" evidence="6">
    <location>
        <begin position="557"/>
        <end position="801"/>
    </location>
</feature>
<dbReference type="InterPro" id="IPR029787">
    <property type="entry name" value="Nucleotide_cyclase"/>
</dbReference>
<dbReference type="PANTHER" id="PTHR45138">
    <property type="entry name" value="REGULATORY COMPONENTS OF SENSORY TRANSDUCTION SYSTEM"/>
    <property type="match status" value="1"/>
</dbReference>
<comment type="caution">
    <text evidence="8">The sequence shown here is derived from an EMBL/GenBank/DDBJ whole genome shotgun (WGS) entry which is preliminary data.</text>
</comment>
<feature type="domain" description="GGDEF" evidence="7">
    <location>
        <begin position="421"/>
        <end position="553"/>
    </location>
</feature>
<dbReference type="EMBL" id="JACIET010000001">
    <property type="protein sequence ID" value="MBB4010847.1"/>
    <property type="molecule type" value="Genomic_DNA"/>
</dbReference>
<evidence type="ECO:0000256" key="2">
    <source>
        <dbReference type="ARBA" id="ARBA00023027"/>
    </source>
</evidence>
<name>A0A840BJW8_9RHOO</name>
<dbReference type="PANTHER" id="PTHR45138:SF9">
    <property type="entry name" value="DIGUANYLATE CYCLASE DGCM-RELATED"/>
    <property type="match status" value="1"/>
</dbReference>
<dbReference type="InterPro" id="IPR006757">
    <property type="entry name" value="OGF_rcpt"/>
</dbReference>
<dbReference type="InterPro" id="IPR029035">
    <property type="entry name" value="DHS-like_NAD/FAD-binding_dom"/>
</dbReference>
<dbReference type="GO" id="GO:0046872">
    <property type="term" value="F:metal ion binding"/>
    <property type="evidence" value="ECO:0007669"/>
    <property type="project" value="UniProtKB-KW"/>
</dbReference>
<reference evidence="8 9" key="1">
    <citation type="submission" date="2020-08" db="EMBL/GenBank/DDBJ databases">
        <title>Genomic Encyclopedia of Type Strains, Phase IV (KMG-IV): sequencing the most valuable type-strain genomes for metagenomic binning, comparative biology and taxonomic classification.</title>
        <authorList>
            <person name="Goeker M."/>
        </authorList>
    </citation>
    <scope>NUCLEOTIDE SEQUENCE [LARGE SCALE GENOMIC DNA]</scope>
    <source>
        <strain evidence="8 9">DSM 106739</strain>
    </source>
</reference>
<dbReference type="Pfam" id="PF00990">
    <property type="entry name" value="GGDEF"/>
    <property type="match status" value="1"/>
</dbReference>
<organism evidence="8 9">
    <name type="scientific">Niveibacterium umoris</name>
    <dbReference type="NCBI Taxonomy" id="1193620"/>
    <lineage>
        <taxon>Bacteria</taxon>
        <taxon>Pseudomonadati</taxon>
        <taxon>Pseudomonadota</taxon>
        <taxon>Betaproteobacteria</taxon>
        <taxon>Rhodocyclales</taxon>
        <taxon>Rhodocyclaceae</taxon>
        <taxon>Niveibacterium</taxon>
    </lineage>
</organism>
<keyword evidence="4" id="KW-0479">Metal-binding</keyword>
<dbReference type="InterPro" id="IPR026591">
    <property type="entry name" value="Sirtuin_cat_small_dom_sf"/>
</dbReference>
<evidence type="ECO:0000313" key="8">
    <source>
        <dbReference type="EMBL" id="MBB4010847.1"/>
    </source>
</evidence>
<proteinExistence type="predicted"/>
<keyword evidence="1" id="KW-0808">Transferase</keyword>
<evidence type="ECO:0000256" key="4">
    <source>
        <dbReference type="PROSITE-ProRule" id="PRU00236"/>
    </source>
</evidence>
<dbReference type="Pfam" id="PF02146">
    <property type="entry name" value="SIR2"/>
    <property type="match status" value="1"/>
</dbReference>
<keyword evidence="9" id="KW-1185">Reference proteome</keyword>
<evidence type="ECO:0000256" key="5">
    <source>
        <dbReference type="SAM" id="MobiDB-lite"/>
    </source>
</evidence>
<accession>A0A840BJW8</accession>
<dbReference type="Pfam" id="PF04664">
    <property type="entry name" value="OGFr_N"/>
    <property type="match status" value="1"/>
</dbReference>
<dbReference type="InterPro" id="IPR050469">
    <property type="entry name" value="Diguanylate_Cyclase"/>
</dbReference>
<dbReference type="PROSITE" id="PS50887">
    <property type="entry name" value="GGDEF"/>
    <property type="match status" value="1"/>
</dbReference>
<gene>
    <name evidence="8" type="ORF">GGR36_000155</name>
</gene>
<evidence type="ECO:0000256" key="1">
    <source>
        <dbReference type="ARBA" id="ARBA00022679"/>
    </source>
</evidence>
<dbReference type="InterPro" id="IPR026590">
    <property type="entry name" value="Ssirtuin_cat_dom"/>
</dbReference>
<dbReference type="Gene3D" id="3.30.1600.10">
    <property type="entry name" value="SIR2/SIRT2 'Small Domain"/>
    <property type="match status" value="1"/>
</dbReference>
<dbReference type="InterPro" id="IPR043128">
    <property type="entry name" value="Rev_trsase/Diguanyl_cyclase"/>
</dbReference>
<feature type="binding site" evidence="4">
    <location>
        <position position="700"/>
    </location>
    <ligand>
        <name>Zn(2+)</name>
        <dbReference type="ChEBI" id="CHEBI:29105"/>
    </ligand>
</feature>
<comment type="caution">
    <text evidence="4">Lacks conserved residue(s) required for the propagation of feature annotation.</text>
</comment>
<dbReference type="CDD" id="cd01949">
    <property type="entry name" value="GGDEF"/>
    <property type="match status" value="1"/>
</dbReference>
<dbReference type="NCBIfam" id="TIGR00254">
    <property type="entry name" value="GGDEF"/>
    <property type="match status" value="1"/>
</dbReference>
<feature type="region of interest" description="Disordered" evidence="5">
    <location>
        <begin position="1"/>
        <end position="20"/>
    </location>
</feature>
<dbReference type="GO" id="GO:0038023">
    <property type="term" value="F:signaling receptor activity"/>
    <property type="evidence" value="ECO:0007669"/>
    <property type="project" value="InterPro"/>
</dbReference>
<feature type="binding site" evidence="4">
    <location>
        <position position="703"/>
    </location>
    <ligand>
        <name>Zn(2+)</name>
        <dbReference type="ChEBI" id="CHEBI:29105"/>
    </ligand>
</feature>
<dbReference type="RefSeq" id="WP_183630827.1">
    <property type="nucleotide sequence ID" value="NZ_BAABLE010000011.1"/>
</dbReference>
<dbReference type="SUPFAM" id="SSF55073">
    <property type="entry name" value="Nucleotide cyclase"/>
    <property type="match status" value="1"/>
</dbReference>
<evidence type="ECO:0000259" key="6">
    <source>
        <dbReference type="PROSITE" id="PS50305"/>
    </source>
</evidence>
<dbReference type="InterPro" id="IPR003000">
    <property type="entry name" value="Sirtuin"/>
</dbReference>
<dbReference type="SMART" id="SM00267">
    <property type="entry name" value="GGDEF"/>
    <property type="match status" value="1"/>
</dbReference>
<dbReference type="GO" id="GO:0016020">
    <property type="term" value="C:membrane"/>
    <property type="evidence" value="ECO:0007669"/>
    <property type="project" value="InterPro"/>
</dbReference>
<dbReference type="Gene3D" id="3.30.70.270">
    <property type="match status" value="1"/>
</dbReference>
<dbReference type="Gene3D" id="3.40.50.1220">
    <property type="entry name" value="TPP-binding domain"/>
    <property type="match status" value="1"/>
</dbReference>